<accession>A0A2A5WIZ2</accession>
<dbReference type="AlphaFoldDB" id="A0A2A5WIZ2"/>
<feature type="domain" description="ChrR-like cupin" evidence="1">
    <location>
        <begin position="7"/>
        <end position="107"/>
    </location>
</feature>
<reference evidence="2 3" key="1">
    <citation type="submission" date="2017-08" db="EMBL/GenBank/DDBJ databases">
        <title>Fine stratification of microbial communities through a metagenomic profile of the photic zone.</title>
        <authorList>
            <person name="Haro-Moreno J.M."/>
            <person name="Lopez-Perez M."/>
            <person name="De La Torre J."/>
            <person name="Picazo A."/>
            <person name="Camacho A."/>
            <person name="Rodriguez-Valera F."/>
        </authorList>
    </citation>
    <scope>NUCLEOTIDE SEQUENCE [LARGE SCALE GENOMIC DNA]</scope>
    <source>
        <strain evidence="2">MED-G24</strain>
    </source>
</reference>
<dbReference type="InterPro" id="IPR014710">
    <property type="entry name" value="RmlC-like_jellyroll"/>
</dbReference>
<dbReference type="Pfam" id="PF12973">
    <property type="entry name" value="Cupin_7"/>
    <property type="match status" value="1"/>
</dbReference>
<sequence>MDSPHAQHVRTTELSWEHSPRRGVWRKRLFHRGGVENGIVASLVRFDPSASFQEHDHPKGEEILVLPSVFSDHTGDHQPGTHLLNPEGFSHAPFSQSGCLLFVRLLQHEGRSQVTSVLKDHGTEPGFVRTMLGYDQSCHRELLTGTLRGDCPVSLGHGVADDAAVYSHRIDCFVVDGSFSLDDHVMGTQDWLSFHQTSDGSIDLSLSGSGRLYVSAQRCTSLEGDASLRLGDT</sequence>
<protein>
    <submittedName>
        <fullName evidence="2">Anti-sigma factor</fullName>
    </submittedName>
</protein>
<comment type="caution">
    <text evidence="2">The sequence shown here is derived from an EMBL/GenBank/DDBJ whole genome shotgun (WGS) entry which is preliminary data.</text>
</comment>
<dbReference type="InterPro" id="IPR025979">
    <property type="entry name" value="ChrR-like_cupin_dom"/>
</dbReference>
<evidence type="ECO:0000259" key="1">
    <source>
        <dbReference type="Pfam" id="PF12973"/>
    </source>
</evidence>
<proteinExistence type="predicted"/>
<gene>
    <name evidence="2" type="ORF">CNE99_09925</name>
</gene>
<dbReference type="CDD" id="cd20303">
    <property type="entry name" value="cupin_ChrR_1"/>
    <property type="match status" value="1"/>
</dbReference>
<name>A0A2A5WIZ2_9GAMM</name>
<dbReference type="EMBL" id="NTKD01000071">
    <property type="protein sequence ID" value="PDH36273.1"/>
    <property type="molecule type" value="Genomic_DNA"/>
</dbReference>
<dbReference type="SUPFAM" id="SSF51182">
    <property type="entry name" value="RmlC-like cupins"/>
    <property type="match status" value="1"/>
</dbReference>
<evidence type="ECO:0000313" key="2">
    <source>
        <dbReference type="EMBL" id="PDH36273.1"/>
    </source>
</evidence>
<dbReference type="InterPro" id="IPR011051">
    <property type="entry name" value="RmlC_Cupin_sf"/>
</dbReference>
<organism evidence="2 3">
    <name type="scientific">OM182 bacterium MED-G24</name>
    <dbReference type="NCBI Taxonomy" id="1986255"/>
    <lineage>
        <taxon>Bacteria</taxon>
        <taxon>Pseudomonadati</taxon>
        <taxon>Pseudomonadota</taxon>
        <taxon>Gammaproteobacteria</taxon>
        <taxon>OMG group</taxon>
        <taxon>OM182 clade</taxon>
    </lineage>
</organism>
<evidence type="ECO:0000313" key="3">
    <source>
        <dbReference type="Proteomes" id="UP000219327"/>
    </source>
</evidence>
<dbReference type="Gene3D" id="2.60.120.10">
    <property type="entry name" value="Jelly Rolls"/>
    <property type="match status" value="1"/>
</dbReference>
<dbReference type="Proteomes" id="UP000219327">
    <property type="component" value="Unassembled WGS sequence"/>
</dbReference>